<dbReference type="SUPFAM" id="SSF55729">
    <property type="entry name" value="Acyl-CoA N-acyltransferases (Nat)"/>
    <property type="match status" value="1"/>
</dbReference>
<keyword evidence="2" id="KW-0808">Transferase</keyword>
<dbReference type="Proteomes" id="UP000295238">
    <property type="component" value="Unassembled WGS sequence"/>
</dbReference>
<dbReference type="InterPro" id="IPR000182">
    <property type="entry name" value="GNAT_dom"/>
</dbReference>
<evidence type="ECO:0000313" key="3">
    <source>
        <dbReference type="Proteomes" id="UP000295238"/>
    </source>
</evidence>
<dbReference type="GO" id="GO:0016747">
    <property type="term" value="F:acyltransferase activity, transferring groups other than amino-acyl groups"/>
    <property type="evidence" value="ECO:0007669"/>
    <property type="project" value="InterPro"/>
</dbReference>
<evidence type="ECO:0000313" key="2">
    <source>
        <dbReference type="EMBL" id="TDK31264.1"/>
    </source>
</evidence>
<organism evidence="2 3">
    <name type="scientific">Rhizobium deserti</name>
    <dbReference type="NCBI Taxonomy" id="2547961"/>
    <lineage>
        <taxon>Bacteria</taxon>
        <taxon>Pseudomonadati</taxon>
        <taxon>Pseudomonadota</taxon>
        <taxon>Alphaproteobacteria</taxon>
        <taxon>Hyphomicrobiales</taxon>
        <taxon>Rhizobiaceae</taxon>
        <taxon>Rhizobium/Agrobacterium group</taxon>
        <taxon>Rhizobium</taxon>
    </lineage>
</organism>
<name>A0A4R5U9G7_9HYPH</name>
<keyword evidence="3" id="KW-1185">Reference proteome</keyword>
<evidence type="ECO:0000259" key="1">
    <source>
        <dbReference type="Pfam" id="PF13673"/>
    </source>
</evidence>
<dbReference type="Gene3D" id="3.40.630.30">
    <property type="match status" value="1"/>
</dbReference>
<dbReference type="AlphaFoldDB" id="A0A4R5U9G7"/>
<dbReference type="RefSeq" id="WP_133317980.1">
    <property type="nucleotide sequence ID" value="NZ_SMTL01000007.1"/>
</dbReference>
<reference evidence="2 3" key="1">
    <citation type="submission" date="2019-03" db="EMBL/GenBank/DDBJ databases">
        <title>Rhizobium sp. nov., an bacterium isolated from biocrust in Mu Us Desert.</title>
        <authorList>
            <person name="Lixiong L."/>
        </authorList>
    </citation>
    <scope>NUCLEOTIDE SEQUENCE [LARGE SCALE GENOMIC DNA]</scope>
    <source>
        <strain evidence="2 3">SPY-1</strain>
    </source>
</reference>
<gene>
    <name evidence="2" type="ORF">E2F50_20180</name>
</gene>
<dbReference type="InterPro" id="IPR016181">
    <property type="entry name" value="Acyl_CoA_acyltransferase"/>
</dbReference>
<proteinExistence type="predicted"/>
<dbReference type="Pfam" id="PF13673">
    <property type="entry name" value="Acetyltransf_10"/>
    <property type="match status" value="1"/>
</dbReference>
<dbReference type="EMBL" id="SMTL01000007">
    <property type="protein sequence ID" value="TDK31264.1"/>
    <property type="molecule type" value="Genomic_DNA"/>
</dbReference>
<comment type="caution">
    <text evidence="2">The sequence shown here is derived from an EMBL/GenBank/DDBJ whole genome shotgun (WGS) entry which is preliminary data.</text>
</comment>
<sequence length="183" mass="20443">MRPHASSGRQQFRHHIIARLHLVKVFKRCDYDTCCHSRRHRTSRPRHTAVHRGTLRFRSPAGRNCRESLAFEQNTGEPSSLVGVAKPNSSVPEDSGAICSVGGATRSGEITLNYILPKVRFRGFSKAMVLALEQALLSWDHTRVRLTSTRTAKPFYHSMGYEDAGAPAFWGQLPGYPMVKAIG</sequence>
<protein>
    <submittedName>
        <fullName evidence="2">GNAT family N-acetyltransferase</fullName>
    </submittedName>
</protein>
<accession>A0A4R5U9G7</accession>
<feature type="domain" description="N-acetyltransferase" evidence="1">
    <location>
        <begin position="93"/>
        <end position="180"/>
    </location>
</feature>